<protein>
    <submittedName>
        <fullName evidence="7">AraC family transcriptional regulator</fullName>
    </submittedName>
    <submittedName>
        <fullName evidence="8">Helix-turn-helix domain-containing protein</fullName>
    </submittedName>
</protein>
<dbReference type="Proteomes" id="UP000053433">
    <property type="component" value="Unassembled WGS sequence"/>
</dbReference>
<evidence type="ECO:0000313" key="8">
    <source>
        <dbReference type="EMBL" id="MTS27198.1"/>
    </source>
</evidence>
<dbReference type="Gene3D" id="1.10.10.60">
    <property type="entry name" value="Homeodomain-like"/>
    <property type="match status" value="2"/>
</dbReference>
<keyword evidence="2" id="KW-0238">DNA-binding</keyword>
<evidence type="ECO:0000313" key="5">
    <source>
        <dbReference type="EMBL" id="KJF40842.1"/>
    </source>
</evidence>
<dbReference type="SMART" id="SM00342">
    <property type="entry name" value="HTH_ARAC"/>
    <property type="match status" value="1"/>
</dbReference>
<evidence type="ECO:0000313" key="7">
    <source>
        <dbReference type="EMBL" id="MST90662.1"/>
    </source>
</evidence>
<dbReference type="Proteomes" id="UP000032483">
    <property type="component" value="Unassembled WGS sequence"/>
</dbReference>
<evidence type="ECO:0000313" key="6">
    <source>
        <dbReference type="EMBL" id="KUE75679.1"/>
    </source>
</evidence>
<dbReference type="PANTHER" id="PTHR43280">
    <property type="entry name" value="ARAC-FAMILY TRANSCRIPTIONAL REGULATOR"/>
    <property type="match status" value="1"/>
</dbReference>
<feature type="domain" description="HTH araC/xylS-type" evidence="4">
    <location>
        <begin position="198"/>
        <end position="296"/>
    </location>
</feature>
<dbReference type="Proteomes" id="UP000472755">
    <property type="component" value="Unassembled WGS sequence"/>
</dbReference>
<dbReference type="Pfam" id="PF02311">
    <property type="entry name" value="AraC_binding"/>
    <property type="match status" value="1"/>
</dbReference>
<dbReference type="PANTHER" id="PTHR43280:SF28">
    <property type="entry name" value="HTH-TYPE TRANSCRIPTIONAL ACTIVATOR RHAS"/>
    <property type="match status" value="1"/>
</dbReference>
<dbReference type="SUPFAM" id="SSF51215">
    <property type="entry name" value="Regulatory protein AraC"/>
    <property type="match status" value="1"/>
</dbReference>
<evidence type="ECO:0000256" key="2">
    <source>
        <dbReference type="ARBA" id="ARBA00023125"/>
    </source>
</evidence>
<dbReference type="Pfam" id="PF12833">
    <property type="entry name" value="HTH_18"/>
    <property type="match status" value="1"/>
</dbReference>
<keyword evidence="10" id="KW-1185">Reference proteome</keyword>
<dbReference type="InterPro" id="IPR014710">
    <property type="entry name" value="RmlC-like_jellyroll"/>
</dbReference>
<sequence length="303" mass="35687">MLKPVPVEPVLSVKELYTLYYFHHESGYRFAGESHDFWEIIYVDKGRASGINGTEPYTLEKGQIIFHHPNVFHNFRTDGAPDAEDGADCDIFVVSFNGELEMLEQFRDHIFTLSMHERHLFREMIEEGKQVYDKPFGKNLVYRKDAPHEPEHLPGAKQMIRNLLEQLLISLYRKQQECPAQVQSLPMQSLGMEYQIVRQVVTFLDQNIYNNITFVDVASHFNLSETQLKKLFREVTGYSVMQYYRKSVVGRIEYHIRQMDKNFTELADLFNFSSIHYFSKFYKRETGHTLREYLKSSQDVSLP</sequence>
<dbReference type="EMBL" id="LMUA01000017">
    <property type="protein sequence ID" value="KUE75679.1"/>
    <property type="molecule type" value="Genomic_DNA"/>
</dbReference>
<dbReference type="EMBL" id="WMZR01000012">
    <property type="protein sequence ID" value="MTS51950.1"/>
    <property type="molecule type" value="Genomic_DNA"/>
</dbReference>
<evidence type="ECO:0000313" key="14">
    <source>
        <dbReference type="Proteomes" id="UP000472755"/>
    </source>
</evidence>
<dbReference type="Gene3D" id="2.60.120.10">
    <property type="entry name" value="Jelly Rolls"/>
    <property type="match status" value="1"/>
</dbReference>
<accession>A0A0W7TPN4</accession>
<dbReference type="GeneID" id="42855964"/>
<evidence type="ECO:0000313" key="12">
    <source>
        <dbReference type="Proteomes" id="UP000431913"/>
    </source>
</evidence>
<dbReference type="InterPro" id="IPR003313">
    <property type="entry name" value="AraC-bd"/>
</dbReference>
<dbReference type="InterPro" id="IPR009057">
    <property type="entry name" value="Homeodomain-like_sf"/>
</dbReference>
<reference evidence="5" key="1">
    <citation type="submission" date="2015-02" db="EMBL/GenBank/DDBJ databases">
        <title>A novel member of the family Ruminococcaceae isolated from human feces.</title>
        <authorList>
            <person name="Shkoporov A.N."/>
            <person name="Chaplin A.V."/>
            <person name="Motuzova O.V."/>
            <person name="Kafarskaia L.I."/>
            <person name="Khokhlova E.V."/>
            <person name="Efimov B.A."/>
        </authorList>
    </citation>
    <scope>NUCLEOTIDE SEQUENCE [LARGE SCALE GENOMIC DNA]</scope>
    <source>
        <strain evidence="5">585-1</strain>
    </source>
</reference>
<proteinExistence type="predicted"/>
<dbReference type="EMBL" id="WMZU01000010">
    <property type="protein sequence ID" value="MTS27198.1"/>
    <property type="molecule type" value="Genomic_DNA"/>
</dbReference>
<reference evidence="7 12" key="4">
    <citation type="submission" date="2019-08" db="EMBL/GenBank/DDBJ databases">
        <title>In-depth cultivation of the pig gut microbiome towards novel bacterial diversity and tailored functional studies.</title>
        <authorList>
            <person name="Wylensek D."/>
            <person name="Hitch T.C.A."/>
            <person name="Clavel T."/>
        </authorList>
    </citation>
    <scope>NUCLEOTIDE SEQUENCE [LARGE SCALE GENOMIC DNA]</scope>
    <source>
        <strain evidence="7 12">WCA3-601-WT-6J</strain>
    </source>
</reference>
<dbReference type="EMBL" id="VUNJ01000001">
    <property type="protein sequence ID" value="MST90662.1"/>
    <property type="molecule type" value="Genomic_DNA"/>
</dbReference>
<evidence type="ECO:0000256" key="3">
    <source>
        <dbReference type="ARBA" id="ARBA00023163"/>
    </source>
</evidence>
<name>A0A0D8J1R3_9FIRM</name>
<gene>
    <name evidence="6" type="ORF">ASJ35_12300</name>
    <name evidence="7" type="ORF">FYJ76_01695</name>
    <name evidence="9" type="ORF">GMD52_10395</name>
    <name evidence="8" type="ORF">GMD59_07840</name>
    <name evidence="5" type="ORF">TQ39_04895</name>
</gene>
<dbReference type="GO" id="GO:0043565">
    <property type="term" value="F:sequence-specific DNA binding"/>
    <property type="evidence" value="ECO:0007669"/>
    <property type="project" value="InterPro"/>
</dbReference>
<dbReference type="GO" id="GO:0003700">
    <property type="term" value="F:DNA-binding transcription factor activity"/>
    <property type="evidence" value="ECO:0007669"/>
    <property type="project" value="InterPro"/>
</dbReference>
<keyword evidence="3" id="KW-0804">Transcription</keyword>
<accession>A0A0D8J1R3</accession>
<dbReference type="EMBL" id="JXXK01000004">
    <property type="protein sequence ID" value="KJF40842.1"/>
    <property type="molecule type" value="Genomic_DNA"/>
</dbReference>
<evidence type="ECO:0000313" key="9">
    <source>
        <dbReference type="EMBL" id="MTS51950.1"/>
    </source>
</evidence>
<dbReference type="RefSeq" id="WP_009325226.1">
    <property type="nucleotide sequence ID" value="NZ_CAOJUJ010000019.1"/>
</dbReference>
<evidence type="ECO:0000313" key="13">
    <source>
        <dbReference type="Proteomes" id="UP000449193"/>
    </source>
</evidence>
<keyword evidence="1" id="KW-0805">Transcription regulation</keyword>
<dbReference type="SUPFAM" id="SSF46689">
    <property type="entry name" value="Homeodomain-like"/>
    <property type="match status" value="1"/>
</dbReference>
<dbReference type="InterPro" id="IPR018060">
    <property type="entry name" value="HTH_AraC"/>
</dbReference>
<organism evidence="5 10">
    <name type="scientific">Ruthenibacterium lactatiformans</name>
    <dbReference type="NCBI Taxonomy" id="1550024"/>
    <lineage>
        <taxon>Bacteria</taxon>
        <taxon>Bacillati</taxon>
        <taxon>Bacillota</taxon>
        <taxon>Clostridia</taxon>
        <taxon>Eubacteriales</taxon>
        <taxon>Oscillospiraceae</taxon>
        <taxon>Ruthenibacterium</taxon>
    </lineage>
</organism>
<evidence type="ECO:0000256" key="1">
    <source>
        <dbReference type="ARBA" id="ARBA00023015"/>
    </source>
</evidence>
<comment type="caution">
    <text evidence="5">The sequence shown here is derived from an EMBL/GenBank/DDBJ whole genome shotgun (WGS) entry which is preliminary data.</text>
</comment>
<dbReference type="InterPro" id="IPR037923">
    <property type="entry name" value="HTH-like"/>
</dbReference>
<reference evidence="6 11" key="2">
    <citation type="submission" date="2015-10" db="EMBL/GenBank/DDBJ databases">
        <title>A novel member of the family Ruminococcaceae isolated from human faeces.</title>
        <authorList>
            <person name="Shkoporov A.N."/>
            <person name="Chaplin A.V."/>
            <person name="Motuzova O.V."/>
            <person name="Kafarskaia L.I."/>
            <person name="Efimov B.A."/>
        </authorList>
    </citation>
    <scope>NUCLEOTIDE SEQUENCE [LARGE SCALE GENOMIC DNA]</scope>
    <source>
        <strain evidence="6 11">668</strain>
    </source>
</reference>
<evidence type="ECO:0000313" key="11">
    <source>
        <dbReference type="Proteomes" id="UP000053433"/>
    </source>
</evidence>
<reference evidence="13 14" key="3">
    <citation type="journal article" date="2019" name="Nat. Med.">
        <title>A library of human gut bacterial isolates paired with longitudinal multiomics data enables mechanistic microbiome research.</title>
        <authorList>
            <person name="Poyet M."/>
            <person name="Groussin M."/>
            <person name="Gibbons S.M."/>
            <person name="Avila-Pacheco J."/>
            <person name="Jiang X."/>
            <person name="Kearney S.M."/>
            <person name="Perrotta A.R."/>
            <person name="Berdy B."/>
            <person name="Zhao S."/>
            <person name="Lieberman T.D."/>
            <person name="Swanson P.K."/>
            <person name="Smith M."/>
            <person name="Roesemann S."/>
            <person name="Alexander J.E."/>
            <person name="Rich S.A."/>
            <person name="Livny J."/>
            <person name="Vlamakis H."/>
            <person name="Clish C."/>
            <person name="Bullock K."/>
            <person name="Deik A."/>
            <person name="Scott J."/>
            <person name="Pierce K.A."/>
            <person name="Xavier R.J."/>
            <person name="Alm E.J."/>
        </authorList>
    </citation>
    <scope>NUCLEOTIDE SEQUENCE [LARGE SCALE GENOMIC DNA]</scope>
    <source>
        <strain evidence="8 14">BIOML-A4</strain>
        <strain evidence="9 13">BIOML-A7</strain>
    </source>
</reference>
<dbReference type="Proteomes" id="UP000449193">
    <property type="component" value="Unassembled WGS sequence"/>
</dbReference>
<evidence type="ECO:0000313" key="10">
    <source>
        <dbReference type="Proteomes" id="UP000032483"/>
    </source>
</evidence>
<dbReference type="PROSITE" id="PS01124">
    <property type="entry name" value="HTH_ARAC_FAMILY_2"/>
    <property type="match status" value="1"/>
</dbReference>
<dbReference type="Proteomes" id="UP000431913">
    <property type="component" value="Unassembled WGS sequence"/>
</dbReference>
<dbReference type="AlphaFoldDB" id="A0A0D8J1R3"/>
<evidence type="ECO:0000259" key="4">
    <source>
        <dbReference type="PROSITE" id="PS01124"/>
    </source>
</evidence>
<dbReference type="PATRIC" id="fig|1550024.3.peg.1102"/>